<dbReference type="SUPFAM" id="SSF53795">
    <property type="entry name" value="PEP carboxykinase-like"/>
    <property type="match status" value="1"/>
</dbReference>
<dbReference type="AlphaFoldDB" id="A0A6L5YK38"/>
<dbReference type="PROSITE" id="PS00675">
    <property type="entry name" value="SIGMA54_INTERACT_1"/>
    <property type="match status" value="1"/>
</dbReference>
<reference evidence="1 2" key="1">
    <citation type="submission" date="2019-08" db="EMBL/GenBank/DDBJ databases">
        <title>In-depth cultivation of the pig gut microbiome towards novel bacterial diversity and tailored functional studies.</title>
        <authorList>
            <person name="Wylensek D."/>
            <person name="Hitch T.C.A."/>
            <person name="Clavel T."/>
        </authorList>
    </citation>
    <scope>NUCLEOTIDE SEQUENCE [LARGE SCALE GENOMIC DNA]</scope>
    <source>
        <strain evidence="1 2">WCA3-601-WT-6H</strain>
    </source>
</reference>
<gene>
    <name evidence="1" type="ORF">FYJ59_08820</name>
</gene>
<sequence length="296" mass="33921">MHYYIIYGKTVFSDLEFPQLIKAEPVSEDKADIVIRHAVIPQEIKSRETERKYEFGENISWLINRTVWFLVEKGKYITYEPREGANMGYLRTYLLGYGLAMLHMQRGEMAIHCSAVHCDGEAVLIAGESGSGKSTLTTRFLEAGYGLMADDVSLVKVQDGKAVAYPAFPYQKLCRDAALKRGYRLEELLYIDEEKDKFMVPYFGEFSLEGKPIRRMLCLIADNRIKEPYVKAITGIEKFHFCVNNLFLRKLLQQERYGMLTGPQCLEIASAMDMYIVGRPTQADTAEAIWQMVENI</sequence>
<accession>A0A6L5YK38</accession>
<keyword evidence="2" id="KW-1185">Reference proteome</keyword>
<dbReference type="Gene3D" id="3.40.50.300">
    <property type="entry name" value="P-loop containing nucleotide triphosphate hydrolases"/>
    <property type="match status" value="1"/>
</dbReference>
<dbReference type="Proteomes" id="UP000476055">
    <property type="component" value="Unassembled WGS sequence"/>
</dbReference>
<evidence type="ECO:0000313" key="2">
    <source>
        <dbReference type="Proteomes" id="UP000476055"/>
    </source>
</evidence>
<organism evidence="1 2">
    <name type="scientific">Waltera intestinalis</name>
    <dbReference type="NCBI Taxonomy" id="2606635"/>
    <lineage>
        <taxon>Bacteria</taxon>
        <taxon>Bacillati</taxon>
        <taxon>Bacillota</taxon>
        <taxon>Clostridia</taxon>
        <taxon>Lachnospirales</taxon>
        <taxon>Lachnospiraceae</taxon>
        <taxon>Waltera</taxon>
    </lineage>
</organism>
<dbReference type="InterPro" id="IPR025662">
    <property type="entry name" value="Sigma_54_int_dom_ATP-bd_1"/>
</dbReference>
<dbReference type="InterPro" id="IPR027417">
    <property type="entry name" value="P-loop_NTPase"/>
</dbReference>
<dbReference type="EMBL" id="VUMU01000009">
    <property type="protein sequence ID" value="MST58338.1"/>
    <property type="molecule type" value="Genomic_DNA"/>
</dbReference>
<protein>
    <recommendedName>
        <fullName evidence="3">HPr kinase/phosphorylase C-terminal domain-containing protein</fullName>
    </recommendedName>
</protein>
<evidence type="ECO:0008006" key="3">
    <source>
        <dbReference type="Google" id="ProtNLM"/>
    </source>
</evidence>
<comment type="caution">
    <text evidence="1">The sequence shown here is derived from an EMBL/GenBank/DDBJ whole genome shotgun (WGS) entry which is preliminary data.</text>
</comment>
<name>A0A6L5YK38_9FIRM</name>
<evidence type="ECO:0000313" key="1">
    <source>
        <dbReference type="EMBL" id="MST58338.1"/>
    </source>
</evidence>
<dbReference type="RefSeq" id="WP_154496518.1">
    <property type="nucleotide sequence ID" value="NZ_VUMU01000009.1"/>
</dbReference>
<proteinExistence type="predicted"/>